<evidence type="ECO:0000256" key="1">
    <source>
        <dbReference type="SAM" id="Phobius"/>
    </source>
</evidence>
<feature type="domain" description="YdbS-like PH" evidence="2">
    <location>
        <begin position="78"/>
        <end position="152"/>
    </location>
</feature>
<sequence>MTNYNYMDSSGKKVMRLTGIIIVAVLCMVIAAVYVVYSLWLDWLAPNVMNWILIIGFIIVLLLLIFEVVIIPIYKFKIFKYKLTEHEVIVRNGFWFIKIVKIPLFRIQNVDTHEGILMRKYGLSSITLSTAGGNAKINLIKKETAILLKKQIKQINYPHSSEQNTNNA</sequence>
<comment type="caution">
    <text evidence="3">The sequence shown here is derived from an EMBL/GenBank/DDBJ whole genome shotgun (WGS) entry which is preliminary data.</text>
</comment>
<protein>
    <recommendedName>
        <fullName evidence="2">YdbS-like PH domain-containing protein</fullName>
    </recommendedName>
</protein>
<dbReference type="Pfam" id="PF03703">
    <property type="entry name" value="bPH_2"/>
    <property type="match status" value="1"/>
</dbReference>
<dbReference type="Proteomes" id="UP000241960">
    <property type="component" value="Unassembled WGS sequence"/>
</dbReference>
<dbReference type="PANTHER" id="PTHR34473">
    <property type="entry name" value="UPF0699 TRANSMEMBRANE PROTEIN YDBS"/>
    <property type="match status" value="1"/>
</dbReference>
<dbReference type="RefSeq" id="WP_073504047.1">
    <property type="nucleotide sequence ID" value="NZ_CP018199.1"/>
</dbReference>
<evidence type="ECO:0000313" key="4">
    <source>
        <dbReference type="Proteomes" id="UP000241960"/>
    </source>
</evidence>
<keyword evidence="1" id="KW-1133">Transmembrane helix</keyword>
<feature type="transmembrane region" description="Helical" evidence="1">
    <location>
        <begin position="20"/>
        <end position="40"/>
    </location>
</feature>
<dbReference type="PANTHER" id="PTHR34473:SF2">
    <property type="entry name" value="UPF0699 TRANSMEMBRANE PROTEIN YDBT"/>
    <property type="match status" value="1"/>
</dbReference>
<evidence type="ECO:0000259" key="2">
    <source>
        <dbReference type="Pfam" id="PF03703"/>
    </source>
</evidence>
<dbReference type="AlphaFoldDB" id="A0A9Q6HMR2"/>
<keyword evidence="1" id="KW-0812">Transmembrane</keyword>
<proteinExistence type="predicted"/>
<keyword evidence="1" id="KW-0472">Membrane</keyword>
<dbReference type="EMBL" id="PZFQ01000036">
    <property type="protein sequence ID" value="PTI74621.1"/>
    <property type="molecule type" value="Genomic_DNA"/>
</dbReference>
<gene>
    <name evidence="3" type="ORF">BU058_10285</name>
</gene>
<evidence type="ECO:0000313" key="3">
    <source>
        <dbReference type="EMBL" id="PTI74621.1"/>
    </source>
</evidence>
<dbReference type="InterPro" id="IPR005182">
    <property type="entry name" value="YdbS-like_PH"/>
</dbReference>
<name>A0A9Q6HMR2_9STAP</name>
<accession>A0A9Q6HMR2</accession>
<feature type="transmembrane region" description="Helical" evidence="1">
    <location>
        <begin position="52"/>
        <end position="74"/>
    </location>
</feature>
<organism evidence="3 4">
    <name type="scientific">Staphylococcus succinus</name>
    <dbReference type="NCBI Taxonomy" id="61015"/>
    <lineage>
        <taxon>Bacteria</taxon>
        <taxon>Bacillati</taxon>
        <taxon>Bacillota</taxon>
        <taxon>Bacilli</taxon>
        <taxon>Bacillales</taxon>
        <taxon>Staphylococcaceae</taxon>
        <taxon>Staphylococcus</taxon>
    </lineage>
</organism>
<reference evidence="3 4" key="1">
    <citation type="journal article" date="2016" name="Front. Microbiol.">
        <title>Comprehensive Phylogenetic Analysis of Bovine Non-aureus Staphylococci Species Based on Whole-Genome Sequencing.</title>
        <authorList>
            <person name="Naushad S."/>
            <person name="Barkema H.W."/>
            <person name="Luby C."/>
            <person name="Condas L.A."/>
            <person name="Nobrega D.B."/>
            <person name="Carson D.A."/>
            <person name="De Buck J."/>
        </authorList>
    </citation>
    <scope>NUCLEOTIDE SEQUENCE [LARGE SCALE GENOMIC DNA]</scope>
    <source>
        <strain evidence="3 4">SNUC 1231</strain>
    </source>
</reference>